<feature type="region of interest" description="Disordered" evidence="1">
    <location>
        <begin position="1"/>
        <end position="32"/>
    </location>
</feature>
<dbReference type="OMA" id="IYQEYIC"/>
<reference evidence="3" key="3">
    <citation type="submission" date="2025-09" db="UniProtKB">
        <authorList>
            <consortium name="Ensembl"/>
        </authorList>
    </citation>
    <scope>IDENTIFICATION</scope>
</reference>
<dbReference type="Proteomes" id="UP000007875">
    <property type="component" value="Unassembled WGS sequence"/>
</dbReference>
<dbReference type="FunFam" id="1.10.167.10:FF:000001">
    <property type="entry name" value="Putative regulator of g-protein signaling 12"/>
    <property type="match status" value="1"/>
</dbReference>
<dbReference type="InterPro" id="IPR044926">
    <property type="entry name" value="RGS_subdomain_2"/>
</dbReference>
<dbReference type="Ensembl" id="ENSCSAVT00000010593.1">
    <property type="protein sequence ID" value="ENSCSAVP00000010466.1"/>
    <property type="gene ID" value="ENSCSAVG00000006162.1"/>
</dbReference>
<organism evidence="3 4">
    <name type="scientific">Ciona savignyi</name>
    <name type="common">Pacific transparent sea squirt</name>
    <dbReference type="NCBI Taxonomy" id="51511"/>
    <lineage>
        <taxon>Eukaryota</taxon>
        <taxon>Metazoa</taxon>
        <taxon>Chordata</taxon>
        <taxon>Tunicata</taxon>
        <taxon>Ascidiacea</taxon>
        <taxon>Phlebobranchia</taxon>
        <taxon>Cionidae</taxon>
        <taxon>Ciona</taxon>
    </lineage>
</organism>
<dbReference type="InterPro" id="IPR036305">
    <property type="entry name" value="RGS_sf"/>
</dbReference>
<dbReference type="eggNOG" id="KOG3589">
    <property type="taxonomic scope" value="Eukaryota"/>
</dbReference>
<evidence type="ECO:0000259" key="2">
    <source>
        <dbReference type="PROSITE" id="PS50132"/>
    </source>
</evidence>
<keyword evidence="4" id="KW-1185">Reference proteome</keyword>
<evidence type="ECO:0000313" key="3">
    <source>
        <dbReference type="Ensembl" id="ENSCSAVP00000010466.1"/>
    </source>
</evidence>
<dbReference type="SUPFAM" id="SSF48097">
    <property type="entry name" value="Regulator of G-protein signaling, RGS"/>
    <property type="match status" value="1"/>
</dbReference>
<dbReference type="PANTHER" id="PTHR10845:SF259">
    <property type="entry name" value="RGS DOMAIN-CONTAINING PROTEIN-RELATED"/>
    <property type="match status" value="1"/>
</dbReference>
<protein>
    <recommendedName>
        <fullName evidence="2">RGS domain-containing protein</fullName>
    </recommendedName>
</protein>
<dbReference type="STRING" id="51511.ENSCSAVP00000010466"/>
<evidence type="ECO:0000313" key="4">
    <source>
        <dbReference type="Proteomes" id="UP000007875"/>
    </source>
</evidence>
<reference evidence="4" key="1">
    <citation type="submission" date="2003-08" db="EMBL/GenBank/DDBJ databases">
        <authorList>
            <person name="Birren B."/>
            <person name="Nusbaum C."/>
            <person name="Abebe A."/>
            <person name="Abouelleil A."/>
            <person name="Adekoya E."/>
            <person name="Ait-zahra M."/>
            <person name="Allen N."/>
            <person name="Allen T."/>
            <person name="An P."/>
            <person name="Anderson M."/>
            <person name="Anderson S."/>
            <person name="Arachchi H."/>
            <person name="Armbruster J."/>
            <person name="Bachantsang P."/>
            <person name="Baldwin J."/>
            <person name="Barry A."/>
            <person name="Bayul T."/>
            <person name="Blitshsteyn B."/>
            <person name="Bloom T."/>
            <person name="Blye J."/>
            <person name="Boguslavskiy L."/>
            <person name="Borowsky M."/>
            <person name="Boukhgalter B."/>
            <person name="Brunache A."/>
            <person name="Butler J."/>
            <person name="Calixte N."/>
            <person name="Calvo S."/>
            <person name="Camarata J."/>
            <person name="Campo K."/>
            <person name="Chang J."/>
            <person name="Cheshatsang Y."/>
            <person name="Citroen M."/>
            <person name="Collymore A."/>
            <person name="Considine T."/>
            <person name="Cook A."/>
            <person name="Cooke P."/>
            <person name="Corum B."/>
            <person name="Cuomo C."/>
            <person name="David R."/>
            <person name="Dawoe T."/>
            <person name="Degray S."/>
            <person name="Dodge S."/>
            <person name="Dooley K."/>
            <person name="Dorje P."/>
            <person name="Dorjee K."/>
            <person name="Dorris L."/>
            <person name="Duffey N."/>
            <person name="Dupes A."/>
            <person name="Elkins T."/>
            <person name="Engels R."/>
            <person name="Erickson J."/>
            <person name="Farina A."/>
            <person name="Faro S."/>
            <person name="Ferreira P."/>
            <person name="Fischer H."/>
            <person name="Fitzgerald M."/>
            <person name="Foley K."/>
            <person name="Gage D."/>
            <person name="Galagan J."/>
            <person name="Gearin G."/>
            <person name="Gnerre S."/>
            <person name="Gnirke A."/>
            <person name="Goyette A."/>
            <person name="Graham J."/>
            <person name="Grandbois E."/>
            <person name="Gyaltsen K."/>
            <person name="Hafez N."/>
            <person name="Hagopian D."/>
            <person name="Hagos B."/>
            <person name="Hall J."/>
            <person name="Hatcher B."/>
            <person name="Heller A."/>
            <person name="Higgins H."/>
            <person name="Honan T."/>
            <person name="Horn A."/>
            <person name="Houde N."/>
            <person name="Hughes L."/>
            <person name="Hulme W."/>
            <person name="Husby E."/>
            <person name="Iliev I."/>
            <person name="Jaffe D."/>
            <person name="Jones C."/>
            <person name="Kamal M."/>
            <person name="Kamat A."/>
            <person name="Kamvysselis M."/>
            <person name="Karlsson E."/>
            <person name="Kells C."/>
            <person name="Kieu A."/>
            <person name="Kisner P."/>
            <person name="Kodira C."/>
            <person name="Kulbokas E."/>
            <person name="Labutti K."/>
            <person name="Lama D."/>
            <person name="Landers T."/>
            <person name="Leger J."/>
            <person name="Levine S."/>
            <person name="Lewis D."/>
            <person name="Lewis T."/>
            <person name="Lindblad-toh K."/>
            <person name="Liu X."/>
            <person name="Lokyitsang T."/>
            <person name="Lokyitsang Y."/>
            <person name="Lucien O."/>
            <person name="Lui A."/>
            <person name="Ma L.J."/>
            <person name="Mabbitt R."/>
            <person name="Macdonald J."/>
            <person name="Maclean C."/>
            <person name="Major J."/>
            <person name="Manning J."/>
            <person name="Marabella R."/>
            <person name="Maru K."/>
            <person name="Matthews C."/>
            <person name="Mauceli E."/>
            <person name="Mccarthy M."/>
            <person name="Mcdonough S."/>
            <person name="Mcghee T."/>
            <person name="Meldrim J."/>
            <person name="Meneus L."/>
            <person name="Mesirov J."/>
            <person name="Mihalev A."/>
            <person name="Mihova T."/>
            <person name="Mikkelsen T."/>
            <person name="Mlenga V."/>
            <person name="Moru K."/>
            <person name="Mozes J."/>
            <person name="Mulrain L."/>
            <person name="Munson G."/>
            <person name="Naylor J."/>
            <person name="Newes C."/>
            <person name="Nguyen C."/>
            <person name="Nguyen N."/>
            <person name="Nguyen T."/>
            <person name="Nicol R."/>
            <person name="Nielsen C."/>
            <person name="Nizzari M."/>
            <person name="Norbu C."/>
            <person name="Norbu N."/>
            <person name="O'donnell P."/>
            <person name="Okoawo O."/>
            <person name="O'leary S."/>
            <person name="Omotosho B."/>
            <person name="O'neill K."/>
            <person name="Osman S."/>
            <person name="Parker S."/>
            <person name="Perrin D."/>
            <person name="Phunkhang P."/>
            <person name="Piqani B."/>
            <person name="Purcell S."/>
            <person name="Rachupka T."/>
            <person name="Ramasamy U."/>
            <person name="Rameau R."/>
            <person name="Ray V."/>
            <person name="Raymond C."/>
            <person name="Retta R."/>
            <person name="Richardson S."/>
            <person name="Rise C."/>
            <person name="Rodriguez J."/>
            <person name="Rogers J."/>
            <person name="Rogov P."/>
            <person name="Rutman M."/>
            <person name="Schupbach R."/>
            <person name="Seaman C."/>
            <person name="Settipalli S."/>
            <person name="Sharpe T."/>
            <person name="Sheridan J."/>
            <person name="Sherpa N."/>
            <person name="Shi J."/>
            <person name="Smirnov S."/>
            <person name="Smith C."/>
            <person name="Sougnez C."/>
            <person name="Spencer B."/>
            <person name="Stalker J."/>
            <person name="Stange-thomann N."/>
            <person name="Stavropoulos S."/>
            <person name="Stetson K."/>
            <person name="Stone C."/>
            <person name="Stone S."/>
            <person name="Stubbs M."/>
            <person name="Talamas J."/>
            <person name="Tchuinga P."/>
            <person name="Tenzing P."/>
            <person name="Tesfaye S."/>
            <person name="Theodore J."/>
            <person name="Thoulutsang Y."/>
            <person name="Topham K."/>
            <person name="Towey S."/>
            <person name="Tsamla T."/>
            <person name="Tsomo N."/>
            <person name="Vallee D."/>
            <person name="Vassiliev H."/>
            <person name="Venkataraman V."/>
            <person name="Vinson J."/>
            <person name="Vo A."/>
            <person name="Wade C."/>
            <person name="Wang S."/>
            <person name="Wangchuk T."/>
            <person name="Wangdi T."/>
            <person name="Whittaker C."/>
            <person name="Wilkinson J."/>
            <person name="Wu Y."/>
            <person name="Wyman D."/>
            <person name="Yadav S."/>
            <person name="Yang S."/>
            <person name="Yang X."/>
            <person name="Yeager S."/>
            <person name="Yee E."/>
            <person name="Young G."/>
            <person name="Zainoun J."/>
            <person name="Zembeck L."/>
            <person name="Zimmer A."/>
            <person name="Zody M."/>
            <person name="Lander E."/>
        </authorList>
    </citation>
    <scope>NUCLEOTIDE SEQUENCE [LARGE SCALE GENOMIC DNA]</scope>
</reference>
<name>H2YYQ5_CIOSA</name>
<accession>H2YYQ5</accession>
<dbReference type="AlphaFoldDB" id="H2YYQ5"/>
<sequence length="272" mass="31211">MTEQGAGDLNGASGIYRKLKPEKRPDTCKAKGSYFQGVKLRSEANLLKTSKLDKSHRSAPQLNHSVDKSLTGENSRSSPGRRQRPKSLFFRSPAMRRPRADTPSYTLADVLENKRMRLSFKLFLQSEFSSENFDFWCECERYRKVKRSAQKAKDAEKIYQEYICSMSPNQVNIDHVTRRQITEEMGCGDPPTSNIFDNAQRYIFTIMENDSFPRFVLSPDFKEITSKKHFFELRNILPGGRTTSPRSSAAKSSHVEANNAYILNLQNPTKYK</sequence>
<dbReference type="PANTHER" id="PTHR10845">
    <property type="entry name" value="REGULATOR OF G PROTEIN SIGNALING"/>
    <property type="match status" value="1"/>
</dbReference>
<feature type="region of interest" description="Disordered" evidence="1">
    <location>
        <begin position="49"/>
        <end position="100"/>
    </location>
</feature>
<dbReference type="SMART" id="SM00315">
    <property type="entry name" value="RGS"/>
    <property type="match status" value="1"/>
</dbReference>
<reference evidence="3" key="2">
    <citation type="submission" date="2025-08" db="UniProtKB">
        <authorList>
            <consortium name="Ensembl"/>
        </authorList>
    </citation>
    <scope>IDENTIFICATION</scope>
</reference>
<dbReference type="InParanoid" id="H2YYQ5"/>
<dbReference type="InterPro" id="IPR016137">
    <property type="entry name" value="RGS"/>
</dbReference>
<dbReference type="Gene3D" id="1.10.167.10">
    <property type="entry name" value="Regulator of G-protein Signalling 4, domain 2"/>
    <property type="match status" value="1"/>
</dbReference>
<dbReference type="PRINTS" id="PR01301">
    <property type="entry name" value="RGSPROTEIN"/>
</dbReference>
<evidence type="ECO:0000256" key="1">
    <source>
        <dbReference type="SAM" id="MobiDB-lite"/>
    </source>
</evidence>
<proteinExistence type="predicted"/>
<dbReference type="GeneTree" id="ENSGT00940000173137"/>
<dbReference type="PROSITE" id="PS50132">
    <property type="entry name" value="RGS"/>
    <property type="match status" value="1"/>
</dbReference>
<dbReference type="HOGENOM" id="CLU_1022909_0_0_1"/>
<dbReference type="Pfam" id="PF00615">
    <property type="entry name" value="RGS"/>
    <property type="match status" value="1"/>
</dbReference>
<feature type="domain" description="RGS" evidence="2">
    <location>
        <begin position="106"/>
        <end position="225"/>
    </location>
</feature>